<dbReference type="SUPFAM" id="SSF55961">
    <property type="entry name" value="Bet v1-like"/>
    <property type="match status" value="1"/>
</dbReference>
<evidence type="ECO:0000313" key="2">
    <source>
        <dbReference type="Proteomes" id="UP000076512"/>
    </source>
</evidence>
<protein>
    <recommendedName>
        <fullName evidence="3">SRPBCC family protein</fullName>
    </recommendedName>
</protein>
<dbReference type="AlphaFoldDB" id="A0A161WM18"/>
<dbReference type="STRING" id="455432.AWN90_33570"/>
<keyword evidence="2" id="KW-1185">Reference proteome</keyword>
<dbReference type="EMBL" id="LWGR01000007">
    <property type="protein sequence ID" value="KZM74105.1"/>
    <property type="molecule type" value="Genomic_DNA"/>
</dbReference>
<dbReference type="OrthoDB" id="3399604at2"/>
<evidence type="ECO:0000313" key="1">
    <source>
        <dbReference type="EMBL" id="KZM74105.1"/>
    </source>
</evidence>
<accession>A0A161WM18</accession>
<evidence type="ECO:0008006" key="3">
    <source>
        <dbReference type="Google" id="ProtNLM"/>
    </source>
</evidence>
<dbReference type="InterPro" id="IPR023393">
    <property type="entry name" value="START-like_dom_sf"/>
</dbReference>
<proteinExistence type="predicted"/>
<gene>
    <name evidence="1" type="ORF">AWN90_33570</name>
</gene>
<dbReference type="Pfam" id="PF10604">
    <property type="entry name" value="Polyketide_cyc2"/>
    <property type="match status" value="1"/>
</dbReference>
<organism evidence="1 2">
    <name type="scientific">Nocardia terpenica</name>
    <dbReference type="NCBI Taxonomy" id="455432"/>
    <lineage>
        <taxon>Bacteria</taxon>
        <taxon>Bacillati</taxon>
        <taxon>Actinomycetota</taxon>
        <taxon>Actinomycetes</taxon>
        <taxon>Mycobacteriales</taxon>
        <taxon>Nocardiaceae</taxon>
        <taxon>Nocardia</taxon>
    </lineage>
</organism>
<reference evidence="1 2" key="1">
    <citation type="submission" date="2016-04" db="EMBL/GenBank/DDBJ databases">
        <authorList>
            <person name="Evans L.H."/>
            <person name="Alamgir A."/>
            <person name="Owens N."/>
            <person name="Weber N.D."/>
            <person name="Virtaneva K."/>
            <person name="Barbian K."/>
            <person name="Babar A."/>
            <person name="Rosenke K."/>
        </authorList>
    </citation>
    <scope>NUCLEOTIDE SEQUENCE [LARGE SCALE GENOMIC DNA]</scope>
    <source>
        <strain evidence="1 2">IFM 0406</strain>
    </source>
</reference>
<dbReference type="CDD" id="cd07821">
    <property type="entry name" value="PYR_PYL_RCAR_like"/>
    <property type="match status" value="1"/>
</dbReference>
<name>A0A161WM18_9NOCA</name>
<dbReference type="RefSeq" id="WP_067596054.1">
    <property type="nucleotide sequence ID" value="NZ_JABMCZ010000001.1"/>
</dbReference>
<dbReference type="InterPro" id="IPR019587">
    <property type="entry name" value="Polyketide_cyclase/dehydratase"/>
</dbReference>
<comment type="caution">
    <text evidence="1">The sequence shown here is derived from an EMBL/GenBank/DDBJ whole genome shotgun (WGS) entry which is preliminary data.</text>
</comment>
<sequence length="141" mass="15299">MSSTTVDAVIPAPRDRVYRLFTQRDSLNAYLPINFTLQRPGSPEPTGVGARYRVGRGGFGITEETTALVPGERMEYKIIAGAPVKSHTGTITFADAPDGGTLVSYRMESFPKLPVPDRLTQLFLRGLITPFLSAARKAAAE</sequence>
<dbReference type="Proteomes" id="UP000076512">
    <property type="component" value="Unassembled WGS sequence"/>
</dbReference>
<dbReference type="Gene3D" id="3.30.530.20">
    <property type="match status" value="1"/>
</dbReference>